<dbReference type="PANTHER" id="PTHR28003">
    <property type="entry name" value="NUCLEOPORIN POM34"/>
    <property type="match status" value="1"/>
</dbReference>
<evidence type="ECO:0000313" key="2">
    <source>
        <dbReference type="EMBL" id="KAK1453977.1"/>
    </source>
</evidence>
<dbReference type="EMBL" id="MLGG01000035">
    <property type="protein sequence ID" value="KAK1453977.1"/>
    <property type="molecule type" value="Genomic_DNA"/>
</dbReference>
<evidence type="ECO:0000256" key="1">
    <source>
        <dbReference type="SAM" id="MobiDB-lite"/>
    </source>
</evidence>
<proteinExistence type="predicted"/>
<dbReference type="GO" id="GO:0070762">
    <property type="term" value="C:nuclear pore transmembrane ring"/>
    <property type="evidence" value="ECO:0007669"/>
    <property type="project" value="TreeGrafter"/>
</dbReference>
<feature type="region of interest" description="Disordered" evidence="1">
    <location>
        <begin position="190"/>
        <end position="214"/>
    </location>
</feature>
<organism evidence="2 3">
    <name type="scientific">Colletotrichum melonis</name>
    <dbReference type="NCBI Taxonomy" id="1209925"/>
    <lineage>
        <taxon>Eukaryota</taxon>
        <taxon>Fungi</taxon>
        <taxon>Dikarya</taxon>
        <taxon>Ascomycota</taxon>
        <taxon>Pezizomycotina</taxon>
        <taxon>Sordariomycetes</taxon>
        <taxon>Hypocreomycetidae</taxon>
        <taxon>Glomerellales</taxon>
        <taxon>Glomerellaceae</taxon>
        <taxon>Colletotrichum</taxon>
        <taxon>Colletotrichum acutatum species complex</taxon>
    </lineage>
</organism>
<feature type="compositionally biased region" description="Low complexity" evidence="1">
    <location>
        <begin position="401"/>
        <end position="413"/>
    </location>
</feature>
<dbReference type="Proteomes" id="UP001239795">
    <property type="component" value="Unassembled WGS sequence"/>
</dbReference>
<evidence type="ECO:0000313" key="3">
    <source>
        <dbReference type="Proteomes" id="UP001239795"/>
    </source>
</evidence>
<dbReference type="GO" id="GO:0005640">
    <property type="term" value="C:nuclear outer membrane"/>
    <property type="evidence" value="ECO:0007669"/>
    <property type="project" value="TreeGrafter"/>
</dbReference>
<sequence length="451" mass="48889">MSRLHFSVSSGSLVKAAPGRERTRVIRSGCVRHFDKLYFAILRGPLHPEVSCERYGPQLLLRNGKSKPHAPLGRSAGIHFATDYSLPVAVVRVAGVLFFCHCFARCCNQCFLPHPSPSTNRLEAAHRSTRALGDSAASQRLFTNIKQVCQITGKSFDPDCGHRTTTSIPRSHLSVLSIFAETMSSSASRAAVSTPVKSTPQKPTPIVDSPGTWRHPRLNEITRRRNATTFSEKNVRRIALNVGFLLSLWLSQIFSRSYVPAQWFSSSLRSYLGWAYYLVQLIPLVNIGMAMLPLLRSADDLSDIPLTPAQRQLLGLPPSSAAATPDAVYSTPPRYSRTPSLAGSPASNRSFSGSPLSGRGSPALGSSFNGNGQSYSPSPLHNSPSKFSASLNSNRRSSFGSSTNLAASTASSLFPDPGTPSPSTGKRTSVGLNNKWLYERGRRSSGGTWMH</sequence>
<dbReference type="GO" id="GO:0006606">
    <property type="term" value="P:protein import into nucleus"/>
    <property type="evidence" value="ECO:0007669"/>
    <property type="project" value="TreeGrafter"/>
</dbReference>
<feature type="region of interest" description="Disordered" evidence="1">
    <location>
        <begin position="315"/>
        <end position="432"/>
    </location>
</feature>
<keyword evidence="3" id="KW-1185">Reference proteome</keyword>
<reference evidence="2 3" key="1">
    <citation type="submission" date="2016-10" db="EMBL/GenBank/DDBJ databases">
        <title>The genome sequence of Colletotrichum fioriniae PJ7.</title>
        <authorList>
            <person name="Baroncelli R."/>
        </authorList>
    </citation>
    <scope>NUCLEOTIDE SEQUENCE [LARGE SCALE GENOMIC DNA]</scope>
    <source>
        <strain evidence="2">Col 31</strain>
    </source>
</reference>
<gene>
    <name evidence="2" type="ORF">CMEL01_05636</name>
</gene>
<dbReference type="InterPro" id="IPR012578">
    <property type="entry name" value="Nucl_pore_cmplx"/>
</dbReference>
<feature type="compositionally biased region" description="Polar residues" evidence="1">
    <location>
        <begin position="337"/>
        <end position="355"/>
    </location>
</feature>
<dbReference type="PANTHER" id="PTHR28003:SF1">
    <property type="entry name" value="NUCLEOPORIN POM34"/>
    <property type="match status" value="1"/>
</dbReference>
<name>A0AAI9XLH0_9PEZI</name>
<comment type="caution">
    <text evidence="2">The sequence shown here is derived from an EMBL/GenBank/DDBJ whole genome shotgun (WGS) entry which is preliminary data.</text>
</comment>
<dbReference type="GO" id="GO:0030474">
    <property type="term" value="P:spindle pole body duplication"/>
    <property type="evidence" value="ECO:0007669"/>
    <property type="project" value="TreeGrafter"/>
</dbReference>
<feature type="compositionally biased region" description="Polar residues" evidence="1">
    <location>
        <begin position="421"/>
        <end position="432"/>
    </location>
</feature>
<accession>A0AAI9XLH0</accession>
<protein>
    <submittedName>
        <fullName evidence="2">Nuclear pore complex component</fullName>
    </submittedName>
</protein>
<feature type="compositionally biased region" description="Polar residues" evidence="1">
    <location>
        <begin position="364"/>
        <end position="400"/>
    </location>
</feature>
<dbReference type="AlphaFoldDB" id="A0AAI9XLH0"/>
<dbReference type="Pfam" id="PF08058">
    <property type="entry name" value="NPCC"/>
    <property type="match status" value="1"/>
</dbReference>